<evidence type="ECO:0000313" key="3">
    <source>
        <dbReference type="Proteomes" id="UP000003874"/>
    </source>
</evidence>
<sequence length="71" mass="8089">MLGTAIKLVSNNAITFCVYIMGKRLVNDILFGLSIERLLLIFYLVLGMQHRQTACRFTTLHLRNEAFGTVK</sequence>
<keyword evidence="1" id="KW-1133">Transmembrane helix</keyword>
<dbReference type="EMBL" id="AEQO01000133">
    <property type="protein sequence ID" value="EFV04285.1"/>
    <property type="molecule type" value="Genomic_DNA"/>
</dbReference>
<keyword evidence="1" id="KW-0472">Membrane</keyword>
<protein>
    <submittedName>
        <fullName evidence="2">Uncharacterized protein</fullName>
    </submittedName>
</protein>
<dbReference type="HOGENOM" id="CLU_2736720_0_0_10"/>
<keyword evidence="3" id="KW-1185">Reference proteome</keyword>
<reference evidence="2 3" key="1">
    <citation type="submission" date="2010-12" db="EMBL/GenBank/DDBJ databases">
        <authorList>
            <person name="Muzny D."/>
            <person name="Qin X."/>
            <person name="Deng J."/>
            <person name="Jiang H."/>
            <person name="Liu Y."/>
            <person name="Qu J."/>
            <person name="Song X.-Z."/>
            <person name="Zhang L."/>
            <person name="Thornton R."/>
            <person name="Coyle M."/>
            <person name="Francisco L."/>
            <person name="Jackson L."/>
            <person name="Javaid M."/>
            <person name="Korchina V."/>
            <person name="Kovar C."/>
            <person name="Mata R."/>
            <person name="Mathew T."/>
            <person name="Ngo R."/>
            <person name="Nguyen L."/>
            <person name="Nguyen N."/>
            <person name="Okwuonu G."/>
            <person name="Ongeri F."/>
            <person name="Pham C."/>
            <person name="Simmons D."/>
            <person name="Wilczek-Boney K."/>
            <person name="Hale W."/>
            <person name="Jakkamsetti A."/>
            <person name="Pham P."/>
            <person name="Ruth R."/>
            <person name="San Lucas F."/>
            <person name="Warren J."/>
            <person name="Zhang J."/>
            <person name="Zhao Z."/>
            <person name="Zhou C."/>
            <person name="Zhu D."/>
            <person name="Lee S."/>
            <person name="Bess C."/>
            <person name="Blankenburg K."/>
            <person name="Forbes L."/>
            <person name="Fu Q."/>
            <person name="Gubbala S."/>
            <person name="Hirani K."/>
            <person name="Jayaseelan J.C."/>
            <person name="Lara F."/>
            <person name="Munidasa M."/>
            <person name="Palculict T."/>
            <person name="Patil S."/>
            <person name="Pu L.-L."/>
            <person name="Saada N."/>
            <person name="Tang L."/>
            <person name="Weissenberger G."/>
            <person name="Zhu Y."/>
            <person name="Hemphill L."/>
            <person name="Shang Y."/>
            <person name="Youmans B."/>
            <person name="Ayvaz T."/>
            <person name="Ross M."/>
            <person name="Santibanez J."/>
            <person name="Aqrawi P."/>
            <person name="Gross S."/>
            <person name="Joshi V."/>
            <person name="Fowler G."/>
            <person name="Nazareth L."/>
            <person name="Reid J."/>
            <person name="Worley K."/>
            <person name="Petrosino J."/>
            <person name="Highlander S."/>
            <person name="Gibbs R."/>
        </authorList>
    </citation>
    <scope>NUCLEOTIDE SEQUENCE [LARGE SCALE GENOMIC DNA]</scope>
    <source>
        <strain evidence="2 3">DSM 15606</strain>
    </source>
</reference>
<evidence type="ECO:0000313" key="2">
    <source>
        <dbReference type="EMBL" id="EFV04285.1"/>
    </source>
</evidence>
<name>E6MPW8_9BACT</name>
<gene>
    <name evidence="2" type="ORF">HMPREF9420_1536</name>
</gene>
<organism evidence="2 3">
    <name type="scientific">Segatella salivae DSM 15606</name>
    <dbReference type="NCBI Taxonomy" id="888832"/>
    <lineage>
        <taxon>Bacteria</taxon>
        <taxon>Pseudomonadati</taxon>
        <taxon>Bacteroidota</taxon>
        <taxon>Bacteroidia</taxon>
        <taxon>Bacteroidales</taxon>
        <taxon>Prevotellaceae</taxon>
        <taxon>Segatella</taxon>
    </lineage>
</organism>
<accession>E6MPW8</accession>
<dbReference type="AlphaFoldDB" id="E6MPW8"/>
<comment type="caution">
    <text evidence="2">The sequence shown here is derived from an EMBL/GenBank/DDBJ whole genome shotgun (WGS) entry which is preliminary data.</text>
</comment>
<evidence type="ECO:0000256" key="1">
    <source>
        <dbReference type="SAM" id="Phobius"/>
    </source>
</evidence>
<keyword evidence="1" id="KW-0812">Transmembrane</keyword>
<feature type="transmembrane region" description="Helical" evidence="1">
    <location>
        <begin position="29"/>
        <end position="46"/>
    </location>
</feature>
<proteinExistence type="predicted"/>
<dbReference type="Proteomes" id="UP000003874">
    <property type="component" value="Unassembled WGS sequence"/>
</dbReference>